<evidence type="ECO:0000256" key="1">
    <source>
        <dbReference type="ARBA" id="ARBA00022656"/>
    </source>
</evidence>
<feature type="domain" description="Albumin I chain a" evidence="8">
    <location>
        <begin position="78"/>
        <end position="121"/>
    </location>
</feature>
<organism evidence="9">
    <name type="scientific">Medicago truncatula</name>
    <name type="common">Barrel medic</name>
    <name type="synonym">Medicago tribuloides</name>
    <dbReference type="NCBI Taxonomy" id="3880"/>
    <lineage>
        <taxon>Eukaryota</taxon>
        <taxon>Viridiplantae</taxon>
        <taxon>Streptophyta</taxon>
        <taxon>Embryophyta</taxon>
        <taxon>Tracheophyta</taxon>
        <taxon>Spermatophyta</taxon>
        <taxon>Magnoliopsida</taxon>
        <taxon>eudicotyledons</taxon>
        <taxon>Gunneridae</taxon>
        <taxon>Pentapetalae</taxon>
        <taxon>rosids</taxon>
        <taxon>fabids</taxon>
        <taxon>Fabales</taxon>
        <taxon>Fabaceae</taxon>
        <taxon>Papilionoideae</taxon>
        <taxon>50 kb inversion clade</taxon>
        <taxon>NPAAA clade</taxon>
        <taxon>Hologalegina</taxon>
        <taxon>IRL clade</taxon>
        <taxon>Trifolieae</taxon>
        <taxon>Medicago</taxon>
    </lineage>
</organism>
<protein>
    <recommendedName>
        <fullName evidence="8">Albumin I chain a domain-containing protein</fullName>
    </recommendedName>
</protein>
<keyword evidence="2" id="KW-0758">Storage protein</keyword>
<evidence type="ECO:0000256" key="3">
    <source>
        <dbReference type="ARBA" id="ARBA00022854"/>
    </source>
</evidence>
<sequence length="154" mass="17338">MTYVKLITLALFLVTTLLMFQTKNVEAEFCSSVGSFCSPFNTNPCGYLGNCRCVPYYLYGGTCENPFGFEHNMKMIEEHPNLCQTHAECIKKGSENFCARYANADVEYGWCFASVAEAERYFKIGSNTAVKSLFKIASKSKEQDYLKMALEIAT</sequence>
<keyword evidence="4" id="KW-0708">Seed storage protein</keyword>
<keyword evidence="5" id="KW-1015">Disulfide bond</keyword>
<dbReference type="Pfam" id="PF08027">
    <property type="entry name" value="Albumin_I"/>
    <property type="match status" value="1"/>
</dbReference>
<accession>B7FMC6</accession>
<dbReference type="Pfam" id="PF16720">
    <property type="entry name" value="Albumin_I_a"/>
    <property type="match status" value="1"/>
</dbReference>
<evidence type="ECO:0000256" key="2">
    <source>
        <dbReference type="ARBA" id="ARBA00022761"/>
    </source>
</evidence>
<dbReference type="InterPro" id="IPR032000">
    <property type="entry name" value="Albumin_I_a"/>
</dbReference>
<dbReference type="AlphaFoldDB" id="B7FMC6"/>
<dbReference type="ExpressionAtlas" id="B7FMC6">
    <property type="expression patterns" value="differential"/>
</dbReference>
<keyword evidence="7" id="KW-0732">Signal</keyword>
<evidence type="ECO:0000256" key="6">
    <source>
        <dbReference type="ARBA" id="ARBA00045181"/>
    </source>
</evidence>
<evidence type="ECO:0000256" key="4">
    <source>
        <dbReference type="ARBA" id="ARBA00023129"/>
    </source>
</evidence>
<proteinExistence type="evidence at transcript level"/>
<evidence type="ECO:0000256" key="5">
    <source>
        <dbReference type="ARBA" id="ARBA00023157"/>
    </source>
</evidence>
<evidence type="ECO:0000259" key="8">
    <source>
        <dbReference type="Pfam" id="PF16720"/>
    </source>
</evidence>
<name>B7FMC6_MEDTR</name>
<comment type="function">
    <text evidence="6">PA1b binds to basic 7S globulin (BG) and stimulates its phosphorylation activity. Involved in the signal transduction system to regulate the growth and differentiation as a hormone peptide. Toxic to various insects through binding to a high affinity binding site in the insect gut.</text>
</comment>
<reference evidence="9" key="1">
    <citation type="submission" date="2008-12" db="EMBL/GenBank/DDBJ databases">
        <title>Medicago truncatula full length cdna cloning project.</title>
        <authorList>
            <person name="Moskal W."/>
            <person name="Chan A."/>
            <person name="Cheung F."/>
            <person name="Xiao Y."/>
            <person name="Town C.D."/>
        </authorList>
    </citation>
    <scope>NUCLEOTIDE SEQUENCE</scope>
</reference>
<keyword evidence="3" id="KW-0960">Knottin</keyword>
<dbReference type="EMBL" id="BT053249">
    <property type="protein sequence ID" value="ACJ85909.1"/>
    <property type="molecule type" value="mRNA"/>
</dbReference>
<keyword evidence="1" id="KW-0800">Toxin</keyword>
<dbReference type="SUPFAM" id="SSF57059">
    <property type="entry name" value="omega toxin-like"/>
    <property type="match status" value="1"/>
</dbReference>
<feature type="chain" id="PRO_5002852451" description="Albumin I chain a domain-containing protein" evidence="7">
    <location>
        <begin position="28"/>
        <end position="154"/>
    </location>
</feature>
<evidence type="ECO:0000313" key="9">
    <source>
        <dbReference type="EMBL" id="ACJ85909.1"/>
    </source>
</evidence>
<evidence type="ECO:0000256" key="7">
    <source>
        <dbReference type="SAM" id="SignalP"/>
    </source>
</evidence>
<dbReference type="GO" id="GO:0045735">
    <property type="term" value="F:nutrient reservoir activity"/>
    <property type="evidence" value="ECO:0007669"/>
    <property type="project" value="UniProtKB-KW"/>
</dbReference>
<dbReference type="GO" id="GO:0090729">
    <property type="term" value="F:toxin activity"/>
    <property type="evidence" value="ECO:0007669"/>
    <property type="project" value="UniProtKB-KW"/>
</dbReference>
<feature type="signal peptide" evidence="7">
    <location>
        <begin position="1"/>
        <end position="27"/>
    </location>
</feature>
<dbReference type="InterPro" id="IPR012512">
    <property type="entry name" value="Albumin_I"/>
</dbReference>